<reference evidence="2 3" key="1">
    <citation type="submission" date="2017-05" db="EMBL/GenBank/DDBJ databases">
        <title>Environmental T4-family bacteriophages evolve to escape abortive infection via multiple routes in a bacterial host employing #altruistic suicide# through Type III toxin-antitoxin systems.</title>
        <authorList>
            <person name="Chen B."/>
            <person name="Akusobi C."/>
            <person name="Fang X."/>
            <person name="Salmond G.P.C."/>
        </authorList>
    </citation>
    <scope>NUCLEOTIDE SEQUENCE [LARGE SCALE GENOMIC DNA]</scope>
</reference>
<proteinExistence type="predicted"/>
<dbReference type="GeneID" id="65109815"/>
<dbReference type="KEGG" id="vg:65109815"/>
<accession>A0A1Z1LZ22</accession>
<feature type="domain" description="T4 y05I-like putative transcription factor C-terminal" evidence="1">
    <location>
        <begin position="1"/>
        <end position="70"/>
    </location>
</feature>
<dbReference type="Pfam" id="PF24448">
    <property type="entry name" value="T4_y05I_C"/>
    <property type="match status" value="1"/>
</dbReference>
<evidence type="ECO:0000313" key="2">
    <source>
        <dbReference type="EMBL" id="ARW58074.1"/>
    </source>
</evidence>
<evidence type="ECO:0000313" key="3">
    <source>
        <dbReference type="Proteomes" id="UP000225074"/>
    </source>
</evidence>
<dbReference type="InterPro" id="IPR057820">
    <property type="entry name" value="T4_y05I_C"/>
</dbReference>
<dbReference type="RefSeq" id="YP_010092252.1">
    <property type="nucleotide sequence ID" value="NC_055728.1"/>
</dbReference>
<keyword evidence="3" id="KW-1185">Reference proteome</keyword>
<dbReference type="Proteomes" id="UP000225074">
    <property type="component" value="Genome"/>
</dbReference>
<sequence length="74" mass="8385">MLNWKKNNDAIITSPFADCDETTLTRYNWNGNDFIRIEGNELNQGPPQVVLSKQEAQALVNYLTSVIPSMKEAK</sequence>
<organism evidence="2 3">
    <name type="scientific">Serratia phage X20</name>
    <dbReference type="NCBI Taxonomy" id="2006942"/>
    <lineage>
        <taxon>Viruses</taxon>
        <taxon>Duplodnaviria</taxon>
        <taxon>Heunggongvirae</taxon>
        <taxon>Uroviricota</taxon>
        <taxon>Caudoviricetes</taxon>
        <taxon>Pantevenvirales</taxon>
        <taxon>Straboviridae</taxon>
        <taxon>Tevenvirinae</taxon>
        <taxon>Winklervirus</taxon>
        <taxon>Winklervirus xtwenty</taxon>
    </lineage>
</organism>
<dbReference type="EMBL" id="MF036692">
    <property type="protein sequence ID" value="ARW58074.1"/>
    <property type="molecule type" value="Genomic_DNA"/>
</dbReference>
<name>A0A1Z1LZ22_9CAUD</name>
<protein>
    <recommendedName>
        <fullName evidence="1">T4 y05I-like putative transcription factor C-terminal domain-containing protein</fullName>
    </recommendedName>
</protein>
<evidence type="ECO:0000259" key="1">
    <source>
        <dbReference type="Pfam" id="PF24448"/>
    </source>
</evidence>